<keyword evidence="1" id="KW-0732">Signal</keyword>
<evidence type="ECO:0000256" key="1">
    <source>
        <dbReference type="SAM" id="SignalP"/>
    </source>
</evidence>
<dbReference type="EMBL" id="CP097502">
    <property type="protein sequence ID" value="URD75366.1"/>
    <property type="molecule type" value="Genomic_DNA"/>
</dbReference>
<evidence type="ECO:0000313" key="3">
    <source>
        <dbReference type="Proteomes" id="UP001055439"/>
    </source>
</evidence>
<name>A0A9E7EED2_9LILI</name>
<evidence type="ECO:0008006" key="4">
    <source>
        <dbReference type="Google" id="ProtNLM"/>
    </source>
</evidence>
<dbReference type="Proteomes" id="UP001055439">
    <property type="component" value="Chromosome 1"/>
</dbReference>
<reference evidence="2" key="1">
    <citation type="submission" date="2022-05" db="EMBL/GenBank/DDBJ databases">
        <title>The Musa troglodytarum L. genome provides insights into the mechanism of non-climacteric behaviour and enrichment of carotenoids.</title>
        <authorList>
            <person name="Wang J."/>
        </authorList>
    </citation>
    <scope>NUCLEOTIDE SEQUENCE</scope>
    <source>
        <tissue evidence="2">Leaf</tissue>
    </source>
</reference>
<feature type="chain" id="PRO_5039221625" description="LysM domain-containing protein" evidence="1">
    <location>
        <begin position="26"/>
        <end position="81"/>
    </location>
</feature>
<accession>A0A9E7EED2</accession>
<feature type="signal peptide" evidence="1">
    <location>
        <begin position="1"/>
        <end position="25"/>
    </location>
</feature>
<keyword evidence="3" id="KW-1185">Reference proteome</keyword>
<protein>
    <recommendedName>
        <fullName evidence="4">LysM domain-containing protein</fullName>
    </recommendedName>
</protein>
<dbReference type="OrthoDB" id="1417267at2759"/>
<proteinExistence type="predicted"/>
<dbReference type="PANTHER" id="PTHR33648:SF15">
    <property type="entry name" value="OS04G0572800 PROTEIN"/>
    <property type="match status" value="1"/>
</dbReference>
<dbReference type="AlphaFoldDB" id="A0A9E7EED2"/>
<sequence length="81" mass="9161">MSKVVTRLLTILFILQLIFSTPVDARRPGKGSCDELYVAVEGETLQTIRVKCNDMFILDDNPRISDTDDIGQDTVLFIRQT</sequence>
<gene>
    <name evidence="2" type="ORF">MUK42_09608</name>
</gene>
<evidence type="ECO:0000313" key="2">
    <source>
        <dbReference type="EMBL" id="URD75366.1"/>
    </source>
</evidence>
<organism evidence="2 3">
    <name type="scientific">Musa troglodytarum</name>
    <name type="common">fe'i banana</name>
    <dbReference type="NCBI Taxonomy" id="320322"/>
    <lineage>
        <taxon>Eukaryota</taxon>
        <taxon>Viridiplantae</taxon>
        <taxon>Streptophyta</taxon>
        <taxon>Embryophyta</taxon>
        <taxon>Tracheophyta</taxon>
        <taxon>Spermatophyta</taxon>
        <taxon>Magnoliopsida</taxon>
        <taxon>Liliopsida</taxon>
        <taxon>Zingiberales</taxon>
        <taxon>Musaceae</taxon>
        <taxon>Musa</taxon>
    </lineage>
</organism>
<dbReference type="PANTHER" id="PTHR33648">
    <property type="entry name" value="EMBRYO SAC 1"/>
    <property type="match status" value="1"/>
</dbReference>